<dbReference type="GO" id="GO:0003676">
    <property type="term" value="F:nucleic acid binding"/>
    <property type="evidence" value="ECO:0007669"/>
    <property type="project" value="InterPro"/>
</dbReference>
<dbReference type="InterPro" id="IPR036397">
    <property type="entry name" value="RNaseH_sf"/>
</dbReference>
<dbReference type="EMBL" id="BKCJ010413750">
    <property type="protein sequence ID" value="GFA37819.1"/>
    <property type="molecule type" value="Genomic_DNA"/>
</dbReference>
<protein>
    <submittedName>
        <fullName evidence="2">Ribonuclease H-like domain-containing protein</fullName>
    </submittedName>
</protein>
<dbReference type="PANTHER" id="PTHR42648">
    <property type="entry name" value="TRANSPOSASE, PUTATIVE-RELATED"/>
    <property type="match status" value="1"/>
</dbReference>
<dbReference type="PANTHER" id="PTHR42648:SF32">
    <property type="entry name" value="RIBONUCLEASE H-LIKE DOMAIN, GAG-PRE-INTEGRASE DOMAIN PROTEIN-RELATED"/>
    <property type="match status" value="1"/>
</dbReference>
<dbReference type="Gene3D" id="3.30.420.10">
    <property type="entry name" value="Ribonuclease H-like superfamily/Ribonuclease H"/>
    <property type="match status" value="1"/>
</dbReference>
<dbReference type="AlphaFoldDB" id="A0A699JH64"/>
<name>A0A699JH64_TANCI</name>
<feature type="compositionally biased region" description="Basic and acidic residues" evidence="1">
    <location>
        <begin position="295"/>
        <end position="309"/>
    </location>
</feature>
<gene>
    <name evidence="2" type="ORF">Tci_609791</name>
</gene>
<feature type="non-terminal residue" evidence="2">
    <location>
        <position position="315"/>
    </location>
</feature>
<accession>A0A699JH64</accession>
<sequence>MNDFCALKGIRREFSVARTPQKNSVAERRNRTLIEATKTMLADSKLPTTFWAKAVNTACYVIDTHEKSANNINDVNTVRPSINTLSTNLDSGSLNINIDSPTVPSTLNTRIHEDYSLDLVIGDVQSGVMTKTTQKQGFISIVYEEKTHKDVNTCRGNSGRATPVQTTKGLDFGGFAYSKAFRVYNTRTERVKENLHIEFLENKPIVAGAGPKWLFDIDMLTESMNYMPVIEGRGNSGRATPVQTTKGLDFGGFAYRPNGKPIHNSILNGPYVRRMIAEPGDGERDVNVNETFHEKTDDELSERELKQIEADDQAL</sequence>
<evidence type="ECO:0000313" key="2">
    <source>
        <dbReference type="EMBL" id="GFA37819.1"/>
    </source>
</evidence>
<organism evidence="2">
    <name type="scientific">Tanacetum cinerariifolium</name>
    <name type="common">Dalmatian daisy</name>
    <name type="synonym">Chrysanthemum cinerariifolium</name>
    <dbReference type="NCBI Taxonomy" id="118510"/>
    <lineage>
        <taxon>Eukaryota</taxon>
        <taxon>Viridiplantae</taxon>
        <taxon>Streptophyta</taxon>
        <taxon>Embryophyta</taxon>
        <taxon>Tracheophyta</taxon>
        <taxon>Spermatophyta</taxon>
        <taxon>Magnoliopsida</taxon>
        <taxon>eudicotyledons</taxon>
        <taxon>Gunneridae</taxon>
        <taxon>Pentapetalae</taxon>
        <taxon>asterids</taxon>
        <taxon>campanulids</taxon>
        <taxon>Asterales</taxon>
        <taxon>Asteraceae</taxon>
        <taxon>Asteroideae</taxon>
        <taxon>Anthemideae</taxon>
        <taxon>Anthemidinae</taxon>
        <taxon>Tanacetum</taxon>
    </lineage>
</organism>
<dbReference type="InterPro" id="IPR012337">
    <property type="entry name" value="RNaseH-like_sf"/>
</dbReference>
<comment type="caution">
    <text evidence="2">The sequence shown here is derived from an EMBL/GenBank/DDBJ whole genome shotgun (WGS) entry which is preliminary data.</text>
</comment>
<reference evidence="2" key="1">
    <citation type="journal article" date="2019" name="Sci. Rep.">
        <title>Draft genome of Tanacetum cinerariifolium, the natural source of mosquito coil.</title>
        <authorList>
            <person name="Yamashiro T."/>
            <person name="Shiraishi A."/>
            <person name="Satake H."/>
            <person name="Nakayama K."/>
        </authorList>
    </citation>
    <scope>NUCLEOTIDE SEQUENCE</scope>
</reference>
<dbReference type="SUPFAM" id="SSF53098">
    <property type="entry name" value="Ribonuclease H-like"/>
    <property type="match status" value="1"/>
</dbReference>
<feature type="region of interest" description="Disordered" evidence="1">
    <location>
        <begin position="295"/>
        <end position="315"/>
    </location>
</feature>
<evidence type="ECO:0000256" key="1">
    <source>
        <dbReference type="SAM" id="MobiDB-lite"/>
    </source>
</evidence>
<proteinExistence type="predicted"/>
<dbReference type="InterPro" id="IPR039537">
    <property type="entry name" value="Retrotran_Ty1/copia-like"/>
</dbReference>